<feature type="compositionally biased region" description="Polar residues" evidence="1">
    <location>
        <begin position="1"/>
        <end position="11"/>
    </location>
</feature>
<proteinExistence type="predicted"/>
<dbReference type="OMA" id="VKEDWRI"/>
<dbReference type="KEGG" id="lth:KLTH0E00660g"/>
<dbReference type="eggNOG" id="ENOG502S7XQ">
    <property type="taxonomic scope" value="Eukaryota"/>
</dbReference>
<feature type="compositionally biased region" description="Basic residues" evidence="1">
    <location>
        <begin position="15"/>
        <end position="28"/>
    </location>
</feature>
<accession>C5DH18</accession>
<dbReference type="OrthoDB" id="4070430at2759"/>
<dbReference type="EMBL" id="CU928169">
    <property type="protein sequence ID" value="CAR23079.1"/>
    <property type="molecule type" value="Genomic_DNA"/>
</dbReference>
<dbReference type="GeneID" id="8291654"/>
<reference evidence="2 3" key="1">
    <citation type="journal article" date="2009" name="Genome Res.">
        <title>Comparative genomics of protoploid Saccharomycetaceae.</title>
        <authorList>
            <consortium name="The Genolevures Consortium"/>
            <person name="Souciet J.-L."/>
            <person name="Dujon B."/>
            <person name="Gaillardin C."/>
            <person name="Johnston M."/>
            <person name="Baret P.V."/>
            <person name="Cliften P."/>
            <person name="Sherman D.J."/>
            <person name="Weissenbach J."/>
            <person name="Westhof E."/>
            <person name="Wincker P."/>
            <person name="Jubin C."/>
            <person name="Poulain J."/>
            <person name="Barbe V."/>
            <person name="Segurens B."/>
            <person name="Artiguenave F."/>
            <person name="Anthouard V."/>
            <person name="Vacherie B."/>
            <person name="Val M.-E."/>
            <person name="Fulton R.S."/>
            <person name="Minx P."/>
            <person name="Wilson R."/>
            <person name="Durrens P."/>
            <person name="Jean G."/>
            <person name="Marck C."/>
            <person name="Martin T."/>
            <person name="Nikolski M."/>
            <person name="Rolland T."/>
            <person name="Seret M.-L."/>
            <person name="Casaregola S."/>
            <person name="Despons L."/>
            <person name="Fairhead C."/>
            <person name="Fischer G."/>
            <person name="Lafontaine I."/>
            <person name="Leh V."/>
            <person name="Lemaire M."/>
            <person name="de Montigny J."/>
            <person name="Neuveglise C."/>
            <person name="Thierry A."/>
            <person name="Blanc-Lenfle I."/>
            <person name="Bleykasten C."/>
            <person name="Diffels J."/>
            <person name="Fritsch E."/>
            <person name="Frangeul L."/>
            <person name="Goeffon A."/>
            <person name="Jauniaux N."/>
            <person name="Kachouri-Lafond R."/>
            <person name="Payen C."/>
            <person name="Potier S."/>
            <person name="Pribylova L."/>
            <person name="Ozanne C."/>
            <person name="Richard G.-F."/>
            <person name="Sacerdot C."/>
            <person name="Straub M.-L."/>
            <person name="Talla E."/>
        </authorList>
    </citation>
    <scope>NUCLEOTIDE SEQUENCE [LARGE SCALE GENOMIC DNA]</scope>
    <source>
        <strain evidence="3">ATCC 56472 / CBS 6340 / NRRL Y-8284</strain>
    </source>
</reference>
<feature type="compositionally biased region" description="Basic and acidic residues" evidence="1">
    <location>
        <begin position="38"/>
        <end position="55"/>
    </location>
</feature>
<protein>
    <submittedName>
        <fullName evidence="2">KLTH0E00660p</fullName>
    </submittedName>
</protein>
<sequence>MENPSAASGSQLKDGKRRRDRNMRKPKNSPKSGQVNEKSSKKDSQQDTKNGDVKKRSSQKRSRPERKITEDSKHSGTPLVNVPKTTRLSKQCKEQIQQFQHIIGKENFKVFKKSKNSTSYGLSVSSVMDQENFTFVVNIPFSYPSQPLKLEPPSASRTAETCTEGGRKLANILNNFNSKSREMTSDGAPLTAQLNYLITQWSKLSDSNYKRTDKLYKEFLADITP</sequence>
<gene>
    <name evidence="2" type="ordered locus">KLTH0E00660g</name>
</gene>
<dbReference type="RefSeq" id="XP_002553516.1">
    <property type="nucleotide sequence ID" value="XM_002553470.1"/>
</dbReference>
<evidence type="ECO:0000313" key="3">
    <source>
        <dbReference type="Proteomes" id="UP000002036"/>
    </source>
</evidence>
<dbReference type="AlphaFoldDB" id="C5DH18"/>
<dbReference type="FunCoup" id="C5DH18">
    <property type="interactions" value="53"/>
</dbReference>
<keyword evidence="3" id="KW-1185">Reference proteome</keyword>
<feature type="region of interest" description="Disordered" evidence="1">
    <location>
        <begin position="1"/>
        <end position="86"/>
    </location>
</feature>
<dbReference type="HOGENOM" id="CLU_1230132_0_0_1"/>
<dbReference type="InParanoid" id="C5DH18"/>
<dbReference type="Proteomes" id="UP000002036">
    <property type="component" value="Chromosome E"/>
</dbReference>
<organism evidence="2 3">
    <name type="scientific">Lachancea thermotolerans (strain ATCC 56472 / CBS 6340 / NRRL Y-8284)</name>
    <name type="common">Yeast</name>
    <name type="synonym">Kluyveromyces thermotolerans</name>
    <dbReference type="NCBI Taxonomy" id="559295"/>
    <lineage>
        <taxon>Eukaryota</taxon>
        <taxon>Fungi</taxon>
        <taxon>Dikarya</taxon>
        <taxon>Ascomycota</taxon>
        <taxon>Saccharomycotina</taxon>
        <taxon>Saccharomycetes</taxon>
        <taxon>Saccharomycetales</taxon>
        <taxon>Saccharomycetaceae</taxon>
        <taxon>Lachancea</taxon>
    </lineage>
</organism>
<dbReference type="STRING" id="559295.C5DH18"/>
<evidence type="ECO:0000256" key="1">
    <source>
        <dbReference type="SAM" id="MobiDB-lite"/>
    </source>
</evidence>
<evidence type="ECO:0000313" key="2">
    <source>
        <dbReference type="EMBL" id="CAR23079.1"/>
    </source>
</evidence>
<feature type="compositionally biased region" description="Basic and acidic residues" evidence="1">
    <location>
        <begin position="65"/>
        <end position="74"/>
    </location>
</feature>
<name>C5DH18_LACTC</name>